<gene>
    <name evidence="8" type="primary">yhdG_13</name>
    <name evidence="8" type="ORF">GALL_417320</name>
</gene>
<comment type="subcellular location">
    <subcellularLocation>
        <location evidence="1">Cell membrane</location>
        <topology evidence="1">Multi-pass membrane protein</topology>
    </subcellularLocation>
</comment>
<sequence length="493" mass="51989">MSLNEARPAFSESKSPTPTAHETHRLRSGALGMVDIAAATMANIGPAMSFFFGFAFLATTAGVASPLTIVVAGIAVALLGNTLAQFSRAQPSAGGFITFVGKSFGPTSAVTTALLAGLGYIIAMASVIAISGGFLSIILKHYLGWNTPWIIWTLALTAVSVVMMVRGVAVSTRLAGIFFGFEMVVLVVVSLVAIITHHAHLSLTPFEPSHITGGFKGLAEGFPLAIYLFIGWENSAALAEETDNPRRNVGRAVFSSVAIMSVSYVLFAYATVTGFGYNVDKLGASPIPFIEVAQGTLGIFAFLAYLAGLTSTLGALIAGTNSQARLVFNAGREGLLPSFMGRVHPVRRTPTNAIFTFVIISLLIIGGWGAGHVMGGHTGSMDPIGFFVESSTMGTILVLLVYLASNIALPFYYKKFRPAEFSVIKHVLIPALGVAAIAIPLFYLVKPGQPAPFNWFPYAALGILVLSVLYAVFLTRRDPSLGERVGSIVADSE</sequence>
<keyword evidence="5 7" id="KW-0472">Membrane</keyword>
<dbReference type="PIRSF" id="PIRSF006060">
    <property type="entry name" value="AA_transporter"/>
    <property type="match status" value="1"/>
</dbReference>
<reference evidence="8" key="1">
    <citation type="submission" date="2016-10" db="EMBL/GenBank/DDBJ databases">
        <title>Sequence of Gallionella enrichment culture.</title>
        <authorList>
            <person name="Poehlein A."/>
            <person name="Muehling M."/>
            <person name="Daniel R."/>
        </authorList>
    </citation>
    <scope>NUCLEOTIDE SEQUENCE</scope>
</reference>
<dbReference type="InterPro" id="IPR002293">
    <property type="entry name" value="AA/rel_permease1"/>
</dbReference>
<keyword evidence="2" id="KW-1003">Cell membrane</keyword>
<dbReference type="PANTHER" id="PTHR42770">
    <property type="entry name" value="AMINO ACID TRANSPORTER-RELATED"/>
    <property type="match status" value="1"/>
</dbReference>
<feature type="transmembrane region" description="Helical" evidence="7">
    <location>
        <begin position="215"/>
        <end position="232"/>
    </location>
</feature>
<feature type="transmembrane region" description="Helical" evidence="7">
    <location>
        <begin position="391"/>
        <end position="411"/>
    </location>
</feature>
<dbReference type="GO" id="GO:0005886">
    <property type="term" value="C:plasma membrane"/>
    <property type="evidence" value="ECO:0007669"/>
    <property type="project" value="UniProtKB-SubCell"/>
</dbReference>
<feature type="transmembrane region" description="Helical" evidence="7">
    <location>
        <begin position="176"/>
        <end position="195"/>
    </location>
</feature>
<evidence type="ECO:0000256" key="5">
    <source>
        <dbReference type="ARBA" id="ARBA00023136"/>
    </source>
</evidence>
<evidence type="ECO:0000313" key="8">
    <source>
        <dbReference type="EMBL" id="OIQ76586.1"/>
    </source>
</evidence>
<dbReference type="GO" id="GO:0022857">
    <property type="term" value="F:transmembrane transporter activity"/>
    <property type="evidence" value="ECO:0007669"/>
    <property type="project" value="InterPro"/>
</dbReference>
<evidence type="ECO:0000256" key="7">
    <source>
        <dbReference type="SAM" id="Phobius"/>
    </source>
</evidence>
<feature type="transmembrane region" description="Helical" evidence="7">
    <location>
        <begin position="423"/>
        <end position="443"/>
    </location>
</feature>
<feature type="transmembrane region" description="Helical" evidence="7">
    <location>
        <begin position="352"/>
        <end position="371"/>
    </location>
</feature>
<name>A0A1J5PZT2_9ZZZZ</name>
<feature type="transmembrane region" description="Helical" evidence="7">
    <location>
        <begin position="149"/>
        <end position="169"/>
    </location>
</feature>
<accession>A0A1J5PZT2</accession>
<evidence type="ECO:0000256" key="6">
    <source>
        <dbReference type="SAM" id="MobiDB-lite"/>
    </source>
</evidence>
<feature type="transmembrane region" description="Helical" evidence="7">
    <location>
        <begin position="50"/>
        <end position="79"/>
    </location>
</feature>
<keyword evidence="4 7" id="KW-1133">Transmembrane helix</keyword>
<protein>
    <submittedName>
        <fullName evidence="8">Putative amino acid permease YhdG</fullName>
    </submittedName>
</protein>
<proteinExistence type="predicted"/>
<organism evidence="8">
    <name type="scientific">mine drainage metagenome</name>
    <dbReference type="NCBI Taxonomy" id="410659"/>
    <lineage>
        <taxon>unclassified sequences</taxon>
        <taxon>metagenomes</taxon>
        <taxon>ecological metagenomes</taxon>
    </lineage>
</organism>
<feature type="region of interest" description="Disordered" evidence="6">
    <location>
        <begin position="1"/>
        <end position="24"/>
    </location>
</feature>
<feature type="transmembrane region" description="Helical" evidence="7">
    <location>
        <begin position="253"/>
        <end position="277"/>
    </location>
</feature>
<dbReference type="AlphaFoldDB" id="A0A1J5PZT2"/>
<dbReference type="EMBL" id="MLJW01001828">
    <property type="protein sequence ID" value="OIQ76586.1"/>
    <property type="molecule type" value="Genomic_DNA"/>
</dbReference>
<dbReference type="Pfam" id="PF13520">
    <property type="entry name" value="AA_permease_2"/>
    <property type="match status" value="1"/>
</dbReference>
<dbReference type="PANTHER" id="PTHR42770:SF7">
    <property type="entry name" value="MEMBRANE PROTEIN"/>
    <property type="match status" value="1"/>
</dbReference>
<keyword evidence="3 7" id="KW-0812">Transmembrane</keyword>
<feature type="transmembrane region" description="Helical" evidence="7">
    <location>
        <begin position="455"/>
        <end position="474"/>
    </location>
</feature>
<evidence type="ECO:0000256" key="4">
    <source>
        <dbReference type="ARBA" id="ARBA00022989"/>
    </source>
</evidence>
<feature type="transmembrane region" description="Helical" evidence="7">
    <location>
        <begin position="112"/>
        <end position="137"/>
    </location>
</feature>
<dbReference type="InterPro" id="IPR050367">
    <property type="entry name" value="APC_superfamily"/>
</dbReference>
<feature type="transmembrane region" description="Helical" evidence="7">
    <location>
        <begin position="297"/>
        <end position="318"/>
    </location>
</feature>
<comment type="caution">
    <text evidence="8">The sequence shown here is derived from an EMBL/GenBank/DDBJ whole genome shotgun (WGS) entry which is preliminary data.</text>
</comment>
<evidence type="ECO:0000256" key="2">
    <source>
        <dbReference type="ARBA" id="ARBA00022475"/>
    </source>
</evidence>
<evidence type="ECO:0000256" key="1">
    <source>
        <dbReference type="ARBA" id="ARBA00004651"/>
    </source>
</evidence>
<evidence type="ECO:0000256" key="3">
    <source>
        <dbReference type="ARBA" id="ARBA00022692"/>
    </source>
</evidence>
<dbReference type="Gene3D" id="1.20.1740.10">
    <property type="entry name" value="Amino acid/polyamine transporter I"/>
    <property type="match status" value="1"/>
</dbReference>